<accession>A0A176WN40</accession>
<comment type="similarity">
    <text evidence="7">Belongs to the plant Proton pump-interactor protein family.</text>
</comment>
<feature type="compositionally biased region" description="Basic and acidic residues" evidence="9">
    <location>
        <begin position="585"/>
        <end position="614"/>
    </location>
</feature>
<feature type="transmembrane region" description="Helical" evidence="10">
    <location>
        <begin position="720"/>
        <end position="741"/>
    </location>
</feature>
<dbReference type="EMBL" id="LVLJ01000456">
    <property type="protein sequence ID" value="OAE34061.1"/>
    <property type="molecule type" value="Genomic_DNA"/>
</dbReference>
<gene>
    <name evidence="12" type="ORF">AXG93_4280s1100</name>
    <name evidence="11" type="ORF">Mp_7g10500</name>
</gene>
<reference evidence="12 13" key="1">
    <citation type="submission" date="2016-03" db="EMBL/GenBank/DDBJ databases">
        <title>Mechanisms controlling the formation of the plant cell surface in tip-growing cells are functionally conserved among land plants.</title>
        <authorList>
            <person name="Honkanen S."/>
            <person name="Jones V.A."/>
            <person name="Morieri G."/>
            <person name="Champion C."/>
            <person name="Hetherington A.J."/>
            <person name="Kelly S."/>
            <person name="Saint-Marcoux D."/>
            <person name="Proust H."/>
            <person name="Prescott H."/>
            <person name="Dolan L."/>
        </authorList>
    </citation>
    <scope>NUCLEOTIDE SEQUENCE [LARGE SCALE GENOMIC DNA]</scope>
    <source>
        <strain evidence="13">cv. Tak-1 and cv. Tak-2</strain>
        <tissue evidence="12">Whole gametophyte</tissue>
    </source>
</reference>
<feature type="region of interest" description="Disordered" evidence="9">
    <location>
        <begin position="470"/>
        <end position="707"/>
    </location>
</feature>
<keyword evidence="5 8" id="KW-0175">Coiled coil</keyword>
<evidence type="ECO:0000256" key="1">
    <source>
        <dbReference type="ARBA" id="ARBA00004162"/>
    </source>
</evidence>
<evidence type="ECO:0000256" key="6">
    <source>
        <dbReference type="ARBA" id="ARBA00023136"/>
    </source>
</evidence>
<evidence type="ECO:0000256" key="4">
    <source>
        <dbReference type="ARBA" id="ARBA00022989"/>
    </source>
</evidence>
<keyword evidence="13" id="KW-1185">Reference proteome</keyword>
<evidence type="ECO:0000313" key="11">
    <source>
        <dbReference type="EMBL" id="BBN16928.1"/>
    </source>
</evidence>
<feature type="coiled-coil region" evidence="8">
    <location>
        <begin position="334"/>
        <end position="382"/>
    </location>
</feature>
<feature type="compositionally biased region" description="Basic and acidic residues" evidence="9">
    <location>
        <begin position="532"/>
        <end position="542"/>
    </location>
</feature>
<dbReference type="Proteomes" id="UP000077202">
    <property type="component" value="Unassembled WGS sequence"/>
</dbReference>
<evidence type="ECO:0000256" key="8">
    <source>
        <dbReference type="SAM" id="Coils"/>
    </source>
</evidence>
<keyword evidence="3 10" id="KW-0812">Transmembrane</keyword>
<feature type="compositionally biased region" description="Polar residues" evidence="9">
    <location>
        <begin position="673"/>
        <end position="683"/>
    </location>
</feature>
<evidence type="ECO:0000256" key="3">
    <source>
        <dbReference type="ARBA" id="ARBA00022692"/>
    </source>
</evidence>
<keyword evidence="2" id="KW-1003">Cell membrane</keyword>
<dbReference type="EMBL" id="AP019872">
    <property type="protein sequence ID" value="BBN16928.1"/>
    <property type="molecule type" value="Genomic_DNA"/>
</dbReference>
<feature type="compositionally biased region" description="Basic and acidic residues" evidence="9">
    <location>
        <begin position="621"/>
        <end position="634"/>
    </location>
</feature>
<dbReference type="Proteomes" id="UP001162541">
    <property type="component" value="Chromosome 7"/>
</dbReference>
<evidence type="ECO:0000256" key="2">
    <source>
        <dbReference type="ARBA" id="ARBA00022475"/>
    </source>
</evidence>
<feature type="region of interest" description="Disordered" evidence="9">
    <location>
        <begin position="1"/>
        <end position="127"/>
    </location>
</feature>
<dbReference type="PANTHER" id="PTHR32219">
    <property type="entry name" value="RNA-BINDING PROTEIN YLMH-RELATED"/>
    <property type="match status" value="1"/>
</dbReference>
<protein>
    <recommendedName>
        <fullName evidence="15">Proton pump-interactor 1</fullName>
    </recommendedName>
</protein>
<evidence type="ECO:0000313" key="13">
    <source>
        <dbReference type="Proteomes" id="UP000077202"/>
    </source>
</evidence>
<reference evidence="11" key="2">
    <citation type="journal article" date="2019" name="Curr. Biol.">
        <title>Chromatin organization in early land plants reveals an ancestral association between H3K27me3, transposons, and constitutive heterochromatin.</title>
        <authorList>
            <person name="Montgomery S.A."/>
            <person name="Tanizawa Y."/>
            <person name="Galik B."/>
            <person name="Wang N."/>
            <person name="Ito T."/>
            <person name="Mochizuki T."/>
            <person name="Akimcheva S."/>
            <person name="Bowman J."/>
            <person name="Cognat V."/>
            <person name="Drouard L."/>
            <person name="Ekker H."/>
            <person name="Houng S."/>
            <person name="Kohchi T."/>
            <person name="Lin S."/>
            <person name="Liu L.D."/>
            <person name="Nakamura Y."/>
            <person name="Valeeva L.R."/>
            <person name="Shakirov E.V."/>
            <person name="Shippen D.E."/>
            <person name="Wei W."/>
            <person name="Yagura M."/>
            <person name="Yamaoka S."/>
            <person name="Yamato K.T."/>
            <person name="Liu C."/>
            <person name="Berger F."/>
        </authorList>
    </citation>
    <scope>NUCLEOTIDE SEQUENCE [LARGE SCALE GENOMIC DNA]</scope>
    <source>
        <strain evidence="11">Tak-1</strain>
    </source>
</reference>
<evidence type="ECO:0000256" key="7">
    <source>
        <dbReference type="ARBA" id="ARBA00038080"/>
    </source>
</evidence>
<dbReference type="AlphaFoldDB" id="A0A176WN40"/>
<evidence type="ECO:0000313" key="14">
    <source>
        <dbReference type="Proteomes" id="UP001162541"/>
    </source>
</evidence>
<evidence type="ECO:0000313" key="12">
    <source>
        <dbReference type="EMBL" id="OAE34061.1"/>
    </source>
</evidence>
<dbReference type="PANTHER" id="PTHR32219:SF3">
    <property type="entry name" value="CALPONIN-LIKE DOMAIN PROTEIN"/>
    <property type="match status" value="1"/>
</dbReference>
<evidence type="ECO:0008006" key="15">
    <source>
        <dbReference type="Google" id="ProtNLM"/>
    </source>
</evidence>
<feature type="compositionally biased region" description="Polar residues" evidence="9">
    <location>
        <begin position="36"/>
        <end position="50"/>
    </location>
</feature>
<name>A0A176WN40_MARPO</name>
<dbReference type="GO" id="GO:0005886">
    <property type="term" value="C:plasma membrane"/>
    <property type="evidence" value="ECO:0007669"/>
    <property type="project" value="UniProtKB-SubCell"/>
</dbReference>
<dbReference type="InterPro" id="IPR055282">
    <property type="entry name" value="PPI1-4"/>
</dbReference>
<keyword evidence="4 10" id="KW-1133">Transmembrane helix</keyword>
<evidence type="ECO:0000256" key="10">
    <source>
        <dbReference type="SAM" id="Phobius"/>
    </source>
</evidence>
<feature type="compositionally biased region" description="Acidic residues" evidence="9">
    <location>
        <begin position="480"/>
        <end position="494"/>
    </location>
</feature>
<keyword evidence="6 10" id="KW-0472">Membrane</keyword>
<proteinExistence type="inferred from homology"/>
<evidence type="ECO:0000256" key="5">
    <source>
        <dbReference type="ARBA" id="ARBA00023054"/>
    </source>
</evidence>
<organism evidence="12 13">
    <name type="scientific">Marchantia polymorpha subsp. ruderalis</name>
    <dbReference type="NCBI Taxonomy" id="1480154"/>
    <lineage>
        <taxon>Eukaryota</taxon>
        <taxon>Viridiplantae</taxon>
        <taxon>Streptophyta</taxon>
        <taxon>Embryophyta</taxon>
        <taxon>Marchantiophyta</taxon>
        <taxon>Marchantiopsida</taxon>
        <taxon>Marchantiidae</taxon>
        <taxon>Marchantiales</taxon>
        <taxon>Marchantiaceae</taxon>
        <taxon>Marchantia</taxon>
    </lineage>
</organism>
<reference evidence="14" key="3">
    <citation type="journal article" date="2020" name="Curr. Biol.">
        <title>Chromatin organization in early land plants reveals an ancestral association between H3K27me3, transposons, and constitutive heterochromatin.</title>
        <authorList>
            <person name="Montgomery S.A."/>
            <person name="Tanizawa Y."/>
            <person name="Galik B."/>
            <person name="Wang N."/>
            <person name="Ito T."/>
            <person name="Mochizuki T."/>
            <person name="Akimcheva S."/>
            <person name="Bowman J.L."/>
            <person name="Cognat V."/>
            <person name="Marechal-Drouard L."/>
            <person name="Ekker H."/>
            <person name="Hong S.F."/>
            <person name="Kohchi T."/>
            <person name="Lin S.S."/>
            <person name="Liu L.D."/>
            <person name="Nakamura Y."/>
            <person name="Valeeva L.R."/>
            <person name="Shakirov E.V."/>
            <person name="Shippen D.E."/>
            <person name="Wei W.L."/>
            <person name="Yagura M."/>
            <person name="Yamaoka S."/>
            <person name="Yamato K.T."/>
            <person name="Liu C."/>
            <person name="Berger F."/>
        </authorList>
    </citation>
    <scope>NUCLEOTIDE SEQUENCE [LARGE SCALE GENOMIC DNA]</scope>
    <source>
        <strain evidence="14">Tak-1</strain>
    </source>
</reference>
<sequence>MGGAVMPPELESAAHVHRNGNSAKSGVNGVSDLPSLATNGKISGQETSGKLNGILDLENQPYQEGKTEEMVSSSSADEEVIQMPRDQNDEATGVSVLSDDVVGNAKAASGTSNGDAPSIVSDGGRKPSNLSSDWIAAEGNTGWEVAGDESVLGPGPAQEKAADFKAAPTPELYSFWMVKIPRPIDNKGKAEIRMAEMRLKDKTEKRDFINAAFQMKRAARGEALDKLRAAREKARACTEAVRSKRDDIEPLQLANKRFREAGRLARDKGRDLPANEEELDQRIKYLEYRIQHESIPLKEEKQLLRDIKNLKACREEVCANAALHAEFAESLGERDEVQQRLSPLIAELETLRAEQNAAYEAIRAAEDEFEKADRAVNEVQKDWADASRARQEAFDERSRLMRQDNARNDEFYQNKRDFQNVRQLAFKKEKKLVEELCNAQVERVLDMWNNNPEFRANYIKSNERSTLKRLSTFDGRSLGPDEEPPLIPGDDDMMAESRTEVGTSNTRKGEAQSKVQSKTSDPKSSGPVSTSDSHKKEAEREMAPIANSNGNVAHTKASPVVTPVPEATKQEEVKVDPAVAAAAAAEDKEKRRQQEMAKAKEAEERKKRMAERSQSKALVRAQKEAEKKEKEKEKRARKKAASGPPLASHGVSSPVETATEVIEEAEASPEVVFQQTHSESKPSSKQRKRAIAAQQKPKIVKPPPVPSSVTKKDAFYQQTWFFILLGLVLLFGLLASMARYVL</sequence>
<evidence type="ECO:0000256" key="9">
    <source>
        <dbReference type="SAM" id="MobiDB-lite"/>
    </source>
</evidence>
<feature type="compositionally biased region" description="Polar residues" evidence="9">
    <location>
        <begin position="513"/>
        <end position="531"/>
    </location>
</feature>
<comment type="subcellular location">
    <subcellularLocation>
        <location evidence="1">Cell membrane</location>
        <topology evidence="1">Single-pass membrane protein</topology>
    </subcellularLocation>
</comment>